<protein>
    <submittedName>
        <fullName evidence="2">Uncharacterized protein</fullName>
    </submittedName>
</protein>
<accession>A0A9Q1AX49</accession>
<keyword evidence="3" id="KW-1185">Reference proteome</keyword>
<dbReference type="EMBL" id="JAPFRF010000011">
    <property type="protein sequence ID" value="KAJ7317191.1"/>
    <property type="molecule type" value="Genomic_DNA"/>
</dbReference>
<evidence type="ECO:0000313" key="2">
    <source>
        <dbReference type="EMBL" id="KAJ7317191.1"/>
    </source>
</evidence>
<name>A0A9Q1AX49_9SAUR</name>
<organism evidence="2 3">
    <name type="scientific">Phrynocephalus forsythii</name>
    <dbReference type="NCBI Taxonomy" id="171643"/>
    <lineage>
        <taxon>Eukaryota</taxon>
        <taxon>Metazoa</taxon>
        <taxon>Chordata</taxon>
        <taxon>Craniata</taxon>
        <taxon>Vertebrata</taxon>
        <taxon>Euteleostomi</taxon>
        <taxon>Lepidosauria</taxon>
        <taxon>Squamata</taxon>
        <taxon>Bifurcata</taxon>
        <taxon>Unidentata</taxon>
        <taxon>Episquamata</taxon>
        <taxon>Toxicofera</taxon>
        <taxon>Iguania</taxon>
        <taxon>Acrodonta</taxon>
        <taxon>Agamidae</taxon>
        <taxon>Agaminae</taxon>
        <taxon>Phrynocephalus</taxon>
    </lineage>
</organism>
<feature type="compositionally biased region" description="Basic and acidic residues" evidence="1">
    <location>
        <begin position="82"/>
        <end position="105"/>
    </location>
</feature>
<feature type="compositionally biased region" description="Basic and acidic residues" evidence="1">
    <location>
        <begin position="1"/>
        <end position="11"/>
    </location>
</feature>
<dbReference type="Proteomes" id="UP001142489">
    <property type="component" value="Unassembled WGS sequence"/>
</dbReference>
<sequence>MRKRERERELAIRSAASWSDRREACGAAWLRAPGGGKAPSQSGSGPGDEMATVTEDEAHVKEEPENVTIPEASEKLVSPYGKWEKGPESRSSTEKEERSSAYKVQDKTLQKKEEALKNLDQIVIQQLIHTEGGTITCPNMGVAKSVHGYLQYQVSP</sequence>
<evidence type="ECO:0000256" key="1">
    <source>
        <dbReference type="SAM" id="MobiDB-lite"/>
    </source>
</evidence>
<comment type="caution">
    <text evidence="2">The sequence shown here is derived from an EMBL/GenBank/DDBJ whole genome shotgun (WGS) entry which is preliminary data.</text>
</comment>
<gene>
    <name evidence="2" type="ORF">JRQ81_003353</name>
</gene>
<feature type="region of interest" description="Disordered" evidence="1">
    <location>
        <begin position="1"/>
        <end position="105"/>
    </location>
</feature>
<proteinExistence type="predicted"/>
<evidence type="ECO:0000313" key="3">
    <source>
        <dbReference type="Proteomes" id="UP001142489"/>
    </source>
</evidence>
<reference evidence="2" key="1">
    <citation type="journal article" date="2023" name="DNA Res.">
        <title>Chromosome-level genome assembly of Phrynocephalus forsythii using third-generation DNA sequencing and Hi-C analysis.</title>
        <authorList>
            <person name="Qi Y."/>
            <person name="Zhao W."/>
            <person name="Zhao Y."/>
            <person name="Niu C."/>
            <person name="Cao S."/>
            <person name="Zhang Y."/>
        </authorList>
    </citation>
    <scope>NUCLEOTIDE SEQUENCE</scope>
    <source>
        <tissue evidence="2">Muscle</tissue>
    </source>
</reference>
<dbReference type="AlphaFoldDB" id="A0A9Q1AX49"/>